<reference evidence="1 2" key="1">
    <citation type="submission" date="2014-10" db="EMBL/GenBank/DDBJ databases">
        <title>Draft genome of the hookworm Ancylostoma caninum.</title>
        <authorList>
            <person name="Mitreva M."/>
        </authorList>
    </citation>
    <scope>NUCLEOTIDE SEQUENCE [LARGE SCALE GENOMIC DNA]</scope>
    <source>
        <strain evidence="1 2">Baltimore</strain>
    </source>
</reference>
<comment type="caution">
    <text evidence="1">The sequence shown here is derived from an EMBL/GenBank/DDBJ whole genome shotgun (WGS) entry which is preliminary data.</text>
</comment>
<accession>A0A368HDM4</accession>
<dbReference type="Proteomes" id="UP000252519">
    <property type="component" value="Unassembled WGS sequence"/>
</dbReference>
<protein>
    <submittedName>
        <fullName evidence="1">Uncharacterized protein</fullName>
    </submittedName>
</protein>
<dbReference type="EMBL" id="JOJR01000001">
    <property type="protein sequence ID" value="RCN53510.1"/>
    <property type="molecule type" value="Genomic_DNA"/>
</dbReference>
<organism evidence="1 2">
    <name type="scientific">Ancylostoma caninum</name>
    <name type="common">Dog hookworm</name>
    <dbReference type="NCBI Taxonomy" id="29170"/>
    <lineage>
        <taxon>Eukaryota</taxon>
        <taxon>Metazoa</taxon>
        <taxon>Ecdysozoa</taxon>
        <taxon>Nematoda</taxon>
        <taxon>Chromadorea</taxon>
        <taxon>Rhabditida</taxon>
        <taxon>Rhabditina</taxon>
        <taxon>Rhabditomorpha</taxon>
        <taxon>Strongyloidea</taxon>
        <taxon>Ancylostomatidae</taxon>
        <taxon>Ancylostomatinae</taxon>
        <taxon>Ancylostoma</taxon>
    </lineage>
</organism>
<proteinExistence type="predicted"/>
<evidence type="ECO:0000313" key="2">
    <source>
        <dbReference type="Proteomes" id="UP000252519"/>
    </source>
</evidence>
<dbReference type="AlphaFoldDB" id="A0A368HDM4"/>
<sequence length="89" mass="10148">MFFRRSEHCQWFSSREPRLAPLFGKLHPREDCCTSVAGPPSGGTALKMEQNLFLPRDLKLSCNGLPKEQHNINGSFQLKDDSSLFPRLE</sequence>
<name>A0A368HDM4_ANCCA</name>
<evidence type="ECO:0000313" key="1">
    <source>
        <dbReference type="EMBL" id="RCN53510.1"/>
    </source>
</evidence>
<gene>
    <name evidence="1" type="ORF">ANCCAN_00003</name>
</gene>
<keyword evidence="2" id="KW-1185">Reference proteome</keyword>